<comment type="similarity">
    <text evidence="1">Belongs to the eukaryotic ribosomal protein P1/P2 family.</text>
</comment>
<reference evidence="5" key="1">
    <citation type="submission" date="2021-01" db="EMBL/GenBank/DDBJ databases">
        <authorList>
            <person name="Corre E."/>
            <person name="Pelletier E."/>
            <person name="Niang G."/>
            <person name="Scheremetjew M."/>
            <person name="Finn R."/>
            <person name="Kale V."/>
            <person name="Holt S."/>
            <person name="Cochrane G."/>
            <person name="Meng A."/>
            <person name="Brown T."/>
            <person name="Cohen L."/>
        </authorList>
    </citation>
    <scope>NUCLEOTIDE SEQUENCE</scope>
    <source>
        <strain evidence="5">CCCM 845</strain>
    </source>
</reference>
<keyword evidence="3" id="KW-0687">Ribonucleoprotein</keyword>
<evidence type="ECO:0000256" key="4">
    <source>
        <dbReference type="SAM" id="MobiDB-lite"/>
    </source>
</evidence>
<proteinExistence type="inferred from homology"/>
<dbReference type="GO" id="GO:0006414">
    <property type="term" value="P:translational elongation"/>
    <property type="evidence" value="ECO:0007669"/>
    <property type="project" value="InterPro"/>
</dbReference>
<dbReference type="AlphaFoldDB" id="A0A7S2TBF2"/>
<dbReference type="GO" id="GO:0002181">
    <property type="term" value="P:cytoplasmic translation"/>
    <property type="evidence" value="ECO:0007669"/>
    <property type="project" value="TreeGrafter"/>
</dbReference>
<evidence type="ECO:0000256" key="2">
    <source>
        <dbReference type="ARBA" id="ARBA00022980"/>
    </source>
</evidence>
<feature type="compositionally biased region" description="Gly residues" evidence="4">
    <location>
        <begin position="81"/>
        <end position="92"/>
    </location>
</feature>
<feature type="region of interest" description="Disordered" evidence="4">
    <location>
        <begin position="81"/>
        <end position="123"/>
    </location>
</feature>
<dbReference type="GO" id="GO:0030295">
    <property type="term" value="F:protein kinase activator activity"/>
    <property type="evidence" value="ECO:0007669"/>
    <property type="project" value="TreeGrafter"/>
</dbReference>
<dbReference type="HAMAP" id="MF_01478">
    <property type="entry name" value="Ribosomal_L12_arch"/>
    <property type="match status" value="1"/>
</dbReference>
<feature type="compositionally biased region" description="Acidic residues" evidence="4">
    <location>
        <begin position="95"/>
        <end position="109"/>
    </location>
</feature>
<dbReference type="EMBL" id="HBHN01006677">
    <property type="protein sequence ID" value="CAD9724645.1"/>
    <property type="molecule type" value="Transcribed_RNA"/>
</dbReference>
<evidence type="ECO:0000256" key="3">
    <source>
        <dbReference type="ARBA" id="ARBA00023274"/>
    </source>
</evidence>
<evidence type="ECO:0008006" key="6">
    <source>
        <dbReference type="Google" id="ProtNLM"/>
    </source>
</evidence>
<dbReference type="Gene3D" id="1.10.10.1410">
    <property type="match status" value="1"/>
</dbReference>
<dbReference type="InterPro" id="IPR038716">
    <property type="entry name" value="P1/P2_N_sf"/>
</dbReference>
<dbReference type="GO" id="GO:0003735">
    <property type="term" value="F:structural constituent of ribosome"/>
    <property type="evidence" value="ECO:0007669"/>
    <property type="project" value="InterPro"/>
</dbReference>
<evidence type="ECO:0000256" key="1">
    <source>
        <dbReference type="ARBA" id="ARBA00005436"/>
    </source>
</evidence>
<dbReference type="PANTHER" id="PTHR45696">
    <property type="entry name" value="60S ACIDIC RIBOSOMAL PROTEIN P1"/>
    <property type="match status" value="1"/>
</dbReference>
<sequence>MPLKLAGISKEAHDEACVTYAALLLADAGAEINADKLAEVVKASGNEVEAYWPTLFAGIISKTDINELIANSVKVGGGGGGGGAGGAGGAAGGAAEEEKEEEEEEEEVDVGGGNLFGEDEGGY</sequence>
<organism evidence="5">
    <name type="scientific">Prorocentrum micans</name>
    <name type="common">Red tide dinoflagellate</name>
    <dbReference type="NCBI Taxonomy" id="2945"/>
    <lineage>
        <taxon>Eukaryota</taxon>
        <taxon>Sar</taxon>
        <taxon>Alveolata</taxon>
        <taxon>Dinophyceae</taxon>
        <taxon>Prorocentrales</taxon>
        <taxon>Prorocentraceae</taxon>
        <taxon>Prorocentrum</taxon>
    </lineage>
</organism>
<dbReference type="Pfam" id="PF00428">
    <property type="entry name" value="Ribosomal_60s"/>
    <property type="match status" value="1"/>
</dbReference>
<dbReference type="FunFam" id="1.10.10.1410:FF:000002">
    <property type="entry name" value="60S acidic ribosomal protein P2"/>
    <property type="match status" value="1"/>
</dbReference>
<accession>A0A7S2TBF2</accession>
<dbReference type="GO" id="GO:0022625">
    <property type="term" value="C:cytosolic large ribosomal subunit"/>
    <property type="evidence" value="ECO:0007669"/>
    <property type="project" value="TreeGrafter"/>
</dbReference>
<dbReference type="InterPro" id="IPR027534">
    <property type="entry name" value="Ribosomal_P1/P2"/>
</dbReference>
<gene>
    <name evidence="5" type="ORF">PMIC02512_LOCUS1805</name>
</gene>
<protein>
    <recommendedName>
        <fullName evidence="6">60S acidic ribosomal protein P1</fullName>
    </recommendedName>
</protein>
<evidence type="ECO:0000313" key="5">
    <source>
        <dbReference type="EMBL" id="CAD9724645.1"/>
    </source>
</evidence>
<name>A0A7S2TBF2_PROMC</name>
<dbReference type="GO" id="GO:0043021">
    <property type="term" value="F:ribonucleoprotein complex binding"/>
    <property type="evidence" value="ECO:0007669"/>
    <property type="project" value="TreeGrafter"/>
</dbReference>
<keyword evidence="2" id="KW-0689">Ribosomal protein</keyword>
<dbReference type="PANTHER" id="PTHR45696:SF10">
    <property type="entry name" value="LARGE RIBOSOMAL SUBUNIT PROTEIN P1"/>
    <property type="match status" value="1"/>
</dbReference>